<dbReference type="CDD" id="cd02440">
    <property type="entry name" value="AdoMet_MTases"/>
    <property type="match status" value="1"/>
</dbReference>
<dbReference type="Pfam" id="PF13649">
    <property type="entry name" value="Methyltransf_25"/>
    <property type="match status" value="1"/>
</dbReference>
<dbReference type="SUPFAM" id="SSF53335">
    <property type="entry name" value="S-adenosyl-L-methionine-dependent methyltransferases"/>
    <property type="match status" value="1"/>
</dbReference>
<reference evidence="2 3" key="1">
    <citation type="submission" date="2017-03" db="EMBL/GenBank/DDBJ databases">
        <title>Genomes of endolithic fungi from Antarctica.</title>
        <authorList>
            <person name="Coleine C."/>
            <person name="Masonjones S."/>
            <person name="Stajich J.E."/>
        </authorList>
    </citation>
    <scope>NUCLEOTIDE SEQUENCE [LARGE SCALE GENOMIC DNA]</scope>
    <source>
        <strain evidence="2 3">CCFEE 5311</strain>
    </source>
</reference>
<name>A0A4U0TIV5_9PEZI</name>
<sequence>MSQTDSSDSYPLPRDNAETIRLNEQHKCLVGAFGFHIHPSIPVAKEEHDFRVADIACGSGIWLTDIATQYPHAQCGGFDISDKQFPASSDLKRDFPDSLRFHVRDATAEGGYGKDFECQFDIVAVRLLHISIAGAQWTRAVQNAIALLKPGGYLQWIDWDPHSARLVQSRPMLEHTAIDQLLGLFKQFLGALDTGATARLPEEMREGGLVDVKSELFAVDADAIWREYFLMTITTVMPDAVAKRIGQLPAGAANGKDGAKMKTTAQEEGKQEGLWVRTEMWCHAGKKPL</sequence>
<dbReference type="EMBL" id="NAJP01000364">
    <property type="protein sequence ID" value="TKA21694.1"/>
    <property type="molecule type" value="Genomic_DNA"/>
</dbReference>
<dbReference type="OrthoDB" id="417697at2759"/>
<evidence type="ECO:0000259" key="1">
    <source>
        <dbReference type="Pfam" id="PF13649"/>
    </source>
</evidence>
<gene>
    <name evidence="2" type="ORF">B0A54_18050</name>
</gene>
<feature type="domain" description="Methyltransferase" evidence="1">
    <location>
        <begin position="52"/>
        <end position="152"/>
    </location>
</feature>
<dbReference type="InterPro" id="IPR029063">
    <property type="entry name" value="SAM-dependent_MTases_sf"/>
</dbReference>
<accession>A0A4U0TIV5</accession>
<dbReference type="Gene3D" id="3.40.50.150">
    <property type="entry name" value="Vaccinia Virus protein VP39"/>
    <property type="match status" value="1"/>
</dbReference>
<dbReference type="PANTHER" id="PTHR43591">
    <property type="entry name" value="METHYLTRANSFERASE"/>
    <property type="match status" value="1"/>
</dbReference>
<evidence type="ECO:0000313" key="2">
    <source>
        <dbReference type="EMBL" id="TKA21694.1"/>
    </source>
</evidence>
<dbReference type="Proteomes" id="UP000310066">
    <property type="component" value="Unassembled WGS sequence"/>
</dbReference>
<protein>
    <recommendedName>
        <fullName evidence="1">Methyltransferase domain-containing protein</fullName>
    </recommendedName>
</protein>
<organism evidence="2 3">
    <name type="scientific">Friedmanniomyces endolithicus</name>
    <dbReference type="NCBI Taxonomy" id="329885"/>
    <lineage>
        <taxon>Eukaryota</taxon>
        <taxon>Fungi</taxon>
        <taxon>Dikarya</taxon>
        <taxon>Ascomycota</taxon>
        <taxon>Pezizomycotina</taxon>
        <taxon>Dothideomycetes</taxon>
        <taxon>Dothideomycetidae</taxon>
        <taxon>Mycosphaerellales</taxon>
        <taxon>Teratosphaeriaceae</taxon>
        <taxon>Friedmanniomyces</taxon>
    </lineage>
</organism>
<evidence type="ECO:0000313" key="3">
    <source>
        <dbReference type="Proteomes" id="UP000310066"/>
    </source>
</evidence>
<dbReference type="InterPro" id="IPR041698">
    <property type="entry name" value="Methyltransf_25"/>
</dbReference>
<comment type="caution">
    <text evidence="2">The sequence shown here is derived from an EMBL/GenBank/DDBJ whole genome shotgun (WGS) entry which is preliminary data.</text>
</comment>
<dbReference type="AlphaFoldDB" id="A0A4U0TIV5"/>
<dbReference type="STRING" id="329885.A0A4U0TIV5"/>
<dbReference type="PANTHER" id="PTHR43591:SF50">
    <property type="entry name" value="METHYLTRANSFERASE DOMAIN-CONTAINING PROTEIN-RELATED"/>
    <property type="match status" value="1"/>
</dbReference>
<proteinExistence type="predicted"/>